<dbReference type="InterPro" id="IPR001254">
    <property type="entry name" value="Trypsin_dom"/>
</dbReference>
<dbReference type="PRINTS" id="PR00722">
    <property type="entry name" value="CHYMOTRYPSIN"/>
</dbReference>
<dbReference type="PROSITE" id="PS51257">
    <property type="entry name" value="PROKAR_LIPOPROTEIN"/>
    <property type="match status" value="1"/>
</dbReference>
<keyword evidence="7 10" id="KW-0720">Serine protease</keyword>
<dbReference type="CDD" id="cd00190">
    <property type="entry name" value="Tryp_SPc"/>
    <property type="match status" value="1"/>
</dbReference>
<dbReference type="PROSITE" id="PS00135">
    <property type="entry name" value="TRYPSIN_SER"/>
    <property type="match status" value="1"/>
</dbReference>
<evidence type="ECO:0000256" key="3">
    <source>
        <dbReference type="ARBA" id="ARBA00022525"/>
    </source>
</evidence>
<dbReference type="InterPro" id="IPR033116">
    <property type="entry name" value="TRYPSIN_SER"/>
</dbReference>
<keyword evidence="8" id="KW-0865">Zymogen</keyword>
<evidence type="ECO:0000313" key="13">
    <source>
        <dbReference type="EMBL" id="JAD12266.1"/>
    </source>
</evidence>
<dbReference type="InterPro" id="IPR050430">
    <property type="entry name" value="Peptidase_S1"/>
</dbReference>
<evidence type="ECO:0000256" key="9">
    <source>
        <dbReference type="ARBA" id="ARBA00023157"/>
    </source>
</evidence>
<dbReference type="Pfam" id="PF00089">
    <property type="entry name" value="Trypsin"/>
    <property type="match status" value="1"/>
</dbReference>
<evidence type="ECO:0000256" key="1">
    <source>
        <dbReference type="ARBA" id="ARBA00004613"/>
    </source>
</evidence>
<dbReference type="SUPFAM" id="SSF50494">
    <property type="entry name" value="Trypsin-like serine proteases"/>
    <property type="match status" value="1"/>
</dbReference>
<reference evidence="13" key="1">
    <citation type="submission" date="2014-11" db="EMBL/GenBank/DDBJ databases">
        <authorList>
            <person name="Geib S."/>
        </authorList>
    </citation>
    <scope>NUCLEOTIDE SEQUENCE</scope>
</reference>
<evidence type="ECO:0000259" key="12">
    <source>
        <dbReference type="PROSITE" id="PS50240"/>
    </source>
</evidence>
<dbReference type="GO" id="GO:0005576">
    <property type="term" value="C:extracellular region"/>
    <property type="evidence" value="ECO:0007669"/>
    <property type="project" value="UniProtKB-SubCell"/>
</dbReference>
<organism evidence="13">
    <name type="scientific">Zeugodacus cucurbitae</name>
    <name type="common">Melon fruit fly</name>
    <name type="synonym">Bactrocera cucurbitae</name>
    <dbReference type="NCBI Taxonomy" id="28588"/>
    <lineage>
        <taxon>Eukaryota</taxon>
        <taxon>Metazoa</taxon>
        <taxon>Ecdysozoa</taxon>
        <taxon>Arthropoda</taxon>
        <taxon>Hexapoda</taxon>
        <taxon>Insecta</taxon>
        <taxon>Pterygota</taxon>
        <taxon>Neoptera</taxon>
        <taxon>Endopterygota</taxon>
        <taxon>Diptera</taxon>
        <taxon>Brachycera</taxon>
        <taxon>Muscomorpha</taxon>
        <taxon>Tephritoidea</taxon>
        <taxon>Tephritidae</taxon>
        <taxon>Zeugodacus</taxon>
        <taxon>Zeugodacus</taxon>
    </lineage>
</organism>
<keyword evidence="4 10" id="KW-0645">Protease</keyword>
<dbReference type="GeneID" id="105211258"/>
<evidence type="ECO:0000256" key="7">
    <source>
        <dbReference type="ARBA" id="ARBA00022825"/>
    </source>
</evidence>
<dbReference type="PANTHER" id="PTHR24276:SF91">
    <property type="entry name" value="AT26814P-RELATED"/>
    <property type="match status" value="1"/>
</dbReference>
<dbReference type="GO" id="GO:0006508">
    <property type="term" value="P:proteolysis"/>
    <property type="evidence" value="ECO:0007669"/>
    <property type="project" value="UniProtKB-KW"/>
</dbReference>
<dbReference type="GO" id="GO:0004252">
    <property type="term" value="F:serine-type endopeptidase activity"/>
    <property type="evidence" value="ECO:0007669"/>
    <property type="project" value="InterPro"/>
</dbReference>
<keyword evidence="3" id="KW-0964">Secreted</keyword>
<dbReference type="FunFam" id="2.40.10.10:FF:000077">
    <property type="entry name" value="Predicted protein"/>
    <property type="match status" value="1"/>
</dbReference>
<feature type="domain" description="Peptidase S1" evidence="12">
    <location>
        <begin position="33"/>
        <end position="253"/>
    </location>
</feature>
<reference evidence="13" key="2">
    <citation type="journal article" date="2015" name="Gigascience">
        <title>Reconstructing a comprehensive transcriptome assembly of a white-pupal translocated strain of the pest fruit fly Bactrocera cucurbitae.</title>
        <authorList>
            <person name="Sim S.B."/>
            <person name="Calla B."/>
            <person name="Hall B."/>
            <person name="DeRego T."/>
            <person name="Geib S.M."/>
        </authorList>
    </citation>
    <scope>NUCLEOTIDE SEQUENCE</scope>
</reference>
<dbReference type="OrthoDB" id="10059102at2759"/>
<dbReference type="InterPro" id="IPR018114">
    <property type="entry name" value="TRYPSIN_HIS"/>
</dbReference>
<evidence type="ECO:0000256" key="8">
    <source>
        <dbReference type="ARBA" id="ARBA00023145"/>
    </source>
</evidence>
<protein>
    <submittedName>
        <fullName evidence="13">Hypodermin-B</fullName>
    </submittedName>
</protein>
<keyword evidence="9" id="KW-1015">Disulfide bond</keyword>
<dbReference type="EMBL" id="GBXI01002026">
    <property type="protein sequence ID" value="JAD12266.1"/>
    <property type="molecule type" value="Transcribed_RNA"/>
</dbReference>
<feature type="signal peptide" evidence="11">
    <location>
        <begin position="1"/>
        <end position="22"/>
    </location>
</feature>
<accession>A0A0A1XMN9</accession>
<keyword evidence="5 11" id="KW-0732">Signal</keyword>
<comment type="similarity">
    <text evidence="2">Belongs to the peptidase S1 family.</text>
</comment>
<evidence type="ECO:0000256" key="5">
    <source>
        <dbReference type="ARBA" id="ARBA00022729"/>
    </source>
</evidence>
<evidence type="ECO:0000256" key="11">
    <source>
        <dbReference type="SAM" id="SignalP"/>
    </source>
</evidence>
<dbReference type="InterPro" id="IPR009003">
    <property type="entry name" value="Peptidase_S1_PA"/>
</dbReference>
<evidence type="ECO:0000256" key="6">
    <source>
        <dbReference type="ARBA" id="ARBA00022801"/>
    </source>
</evidence>
<feature type="chain" id="PRO_5001983952" evidence="11">
    <location>
        <begin position="23"/>
        <end position="272"/>
    </location>
</feature>
<dbReference type="PANTHER" id="PTHR24276">
    <property type="entry name" value="POLYSERASE-RELATED"/>
    <property type="match status" value="1"/>
</dbReference>
<keyword evidence="6 10" id="KW-0378">Hydrolase</keyword>
<dbReference type="PROSITE" id="PS00134">
    <property type="entry name" value="TRYPSIN_HIS"/>
    <property type="match status" value="1"/>
</dbReference>
<sequence length="272" mass="28773">MLRHITLVALFAIACFGGRAIAGSNSLLDNGRIVGGTDADIRQYPHQISLRYRGRHFCGGSIYSANIIVTATHCVDDEDPTDISIVAGVSTLDGEGVNIPVVKIIAHEKYNVLNDYDVALLLLATNLTFNESIQPIALAKERPPAGTEVTVTGWGRLVEGGPLSNRLQQVTVNLVGQSDCRKSYLLFLTKRMLCAGVVGGGQDSCQGDSGGPLIVGNELLGIVSWGAGCGSKNFPGVYASVPDLAEWIEATCDILTNSGNSGGAESERYSYL</sequence>
<evidence type="ECO:0000256" key="2">
    <source>
        <dbReference type="ARBA" id="ARBA00007664"/>
    </source>
</evidence>
<dbReference type="InterPro" id="IPR001314">
    <property type="entry name" value="Peptidase_S1A"/>
</dbReference>
<name>A0A0A1XMN9_ZEUCU</name>
<dbReference type="InterPro" id="IPR043504">
    <property type="entry name" value="Peptidase_S1_PA_chymotrypsin"/>
</dbReference>
<gene>
    <name evidence="13" type="primary">HYPB_0</name>
    <name evidence="13" type="ORF">g.5080</name>
</gene>
<evidence type="ECO:0000256" key="10">
    <source>
        <dbReference type="RuleBase" id="RU363034"/>
    </source>
</evidence>
<proteinExistence type="inferred from homology"/>
<comment type="subcellular location">
    <subcellularLocation>
        <location evidence="1">Secreted</location>
    </subcellularLocation>
</comment>
<evidence type="ECO:0000256" key="4">
    <source>
        <dbReference type="ARBA" id="ARBA00022670"/>
    </source>
</evidence>
<dbReference type="PROSITE" id="PS50240">
    <property type="entry name" value="TRYPSIN_DOM"/>
    <property type="match status" value="1"/>
</dbReference>
<dbReference type="SMART" id="SM00020">
    <property type="entry name" value="Tryp_SPc"/>
    <property type="match status" value="1"/>
</dbReference>
<dbReference type="AlphaFoldDB" id="A0A0A1XMN9"/>
<dbReference type="Gene3D" id="2.40.10.10">
    <property type="entry name" value="Trypsin-like serine proteases"/>
    <property type="match status" value="1"/>
</dbReference>